<comment type="caution">
    <text evidence="8">The sequence shown here is derived from an EMBL/GenBank/DDBJ whole genome shotgun (WGS) entry which is preliminary data.</text>
</comment>
<dbReference type="Pfam" id="PF07681">
    <property type="entry name" value="DoxX"/>
    <property type="match status" value="1"/>
</dbReference>
<name>A0A2N5M8I7_9BACI</name>
<keyword evidence="6 7" id="KW-0472">Membrane</keyword>
<dbReference type="Proteomes" id="UP000234748">
    <property type="component" value="Unassembled WGS sequence"/>
</dbReference>
<dbReference type="EMBL" id="PGUY01000019">
    <property type="protein sequence ID" value="PLT30655.1"/>
    <property type="molecule type" value="Genomic_DNA"/>
</dbReference>
<evidence type="ECO:0000256" key="7">
    <source>
        <dbReference type="SAM" id="Phobius"/>
    </source>
</evidence>
<evidence type="ECO:0000256" key="2">
    <source>
        <dbReference type="ARBA" id="ARBA00006679"/>
    </source>
</evidence>
<keyword evidence="4 7" id="KW-0812">Transmembrane</keyword>
<gene>
    <name evidence="8" type="ORF">CUU66_06785</name>
</gene>
<evidence type="ECO:0000256" key="6">
    <source>
        <dbReference type="ARBA" id="ARBA00023136"/>
    </source>
</evidence>
<comment type="similarity">
    <text evidence="2">Belongs to the DoxX family.</text>
</comment>
<reference evidence="8 9" key="1">
    <citation type="submission" date="2017-11" db="EMBL/GenBank/DDBJ databases">
        <title>Comparitive Functional Genomics of Dry Heat Resistant strains isolated from the Viking Spacecraft.</title>
        <authorList>
            <person name="Seuylemezian A."/>
            <person name="Cooper K."/>
            <person name="Vaishampayan P."/>
        </authorList>
    </citation>
    <scope>NUCLEOTIDE SEQUENCE [LARGE SCALE GENOMIC DNA]</scope>
    <source>
        <strain evidence="8 9">V1-29</strain>
    </source>
</reference>
<dbReference type="PANTHER" id="PTHR33452:SF1">
    <property type="entry name" value="INNER MEMBRANE PROTEIN YPHA-RELATED"/>
    <property type="match status" value="1"/>
</dbReference>
<evidence type="ECO:0000313" key="8">
    <source>
        <dbReference type="EMBL" id="PLT30655.1"/>
    </source>
</evidence>
<protein>
    <submittedName>
        <fullName evidence="8">Oxidoreductase</fullName>
    </submittedName>
</protein>
<evidence type="ECO:0000256" key="1">
    <source>
        <dbReference type="ARBA" id="ARBA00004651"/>
    </source>
</evidence>
<feature type="transmembrane region" description="Helical" evidence="7">
    <location>
        <begin position="69"/>
        <end position="85"/>
    </location>
</feature>
<evidence type="ECO:0000256" key="5">
    <source>
        <dbReference type="ARBA" id="ARBA00022989"/>
    </source>
</evidence>
<feature type="transmembrane region" description="Helical" evidence="7">
    <location>
        <begin position="97"/>
        <end position="115"/>
    </location>
</feature>
<dbReference type="GO" id="GO:0005886">
    <property type="term" value="C:plasma membrane"/>
    <property type="evidence" value="ECO:0007669"/>
    <property type="project" value="UniProtKB-SubCell"/>
</dbReference>
<organism evidence="8 9">
    <name type="scientific">Peribacillus deserti</name>
    <dbReference type="NCBI Taxonomy" id="673318"/>
    <lineage>
        <taxon>Bacteria</taxon>
        <taxon>Bacillati</taxon>
        <taxon>Bacillota</taxon>
        <taxon>Bacilli</taxon>
        <taxon>Bacillales</taxon>
        <taxon>Bacillaceae</taxon>
        <taxon>Peribacillus</taxon>
    </lineage>
</organism>
<evidence type="ECO:0000256" key="3">
    <source>
        <dbReference type="ARBA" id="ARBA00022475"/>
    </source>
</evidence>
<comment type="subcellular location">
    <subcellularLocation>
        <location evidence="1">Cell membrane</location>
        <topology evidence="1">Multi-pass membrane protein</topology>
    </subcellularLocation>
</comment>
<dbReference type="InterPro" id="IPR032808">
    <property type="entry name" value="DoxX"/>
</dbReference>
<dbReference type="AlphaFoldDB" id="A0A2N5M8I7"/>
<dbReference type="OrthoDB" id="886570at2"/>
<proteinExistence type="inferred from homology"/>
<keyword evidence="3" id="KW-1003">Cell membrane</keyword>
<dbReference type="InterPro" id="IPR051907">
    <property type="entry name" value="DoxX-like_oxidoreductase"/>
</dbReference>
<feature type="transmembrane region" description="Helical" evidence="7">
    <location>
        <begin position="40"/>
        <end position="62"/>
    </location>
</feature>
<keyword evidence="9" id="KW-1185">Reference proteome</keyword>
<accession>A0A2N5M8I7</accession>
<evidence type="ECO:0000313" key="9">
    <source>
        <dbReference type="Proteomes" id="UP000234748"/>
    </source>
</evidence>
<dbReference type="PANTHER" id="PTHR33452">
    <property type="entry name" value="OXIDOREDUCTASE CATD-RELATED"/>
    <property type="match status" value="1"/>
</dbReference>
<sequence length="129" mass="13919">MKKQYAAAMLRVLLGLVFLIHGYSKFQGGIQNTAGFFESLGLPGFTAYIVASIELAGGLAMIVGIGTRYIGVLFALILAGAIVKVKWTAGFLGNGQMAGYELDLILLVLSIYFVINNRTELALENTFHK</sequence>
<keyword evidence="5 7" id="KW-1133">Transmembrane helix</keyword>
<evidence type="ECO:0000256" key="4">
    <source>
        <dbReference type="ARBA" id="ARBA00022692"/>
    </source>
</evidence>